<dbReference type="Proteomes" id="UP000183245">
    <property type="component" value="Unassembled WGS sequence"/>
</dbReference>
<sequence>MALADKKSFYRFLKEAEVCELEGRKADVESLISIARSPKVIRDAKHLLSKIDEELAVRQEVALLEKK</sequence>
<proteinExistence type="predicted"/>
<dbReference type="AlphaFoldDB" id="A0A1J5J215"/>
<dbReference type="EMBL" id="MNZT01000012">
    <property type="protein sequence ID" value="OIP99463.1"/>
    <property type="molecule type" value="Genomic_DNA"/>
</dbReference>
<name>A0A1J5J215_9BACT</name>
<gene>
    <name evidence="1" type="ORF">AUK40_00705</name>
</gene>
<protein>
    <submittedName>
        <fullName evidence="1">Uncharacterized protein</fullName>
    </submittedName>
</protein>
<comment type="caution">
    <text evidence="1">The sequence shown here is derived from an EMBL/GenBank/DDBJ whole genome shotgun (WGS) entry which is preliminary data.</text>
</comment>
<reference evidence="1 2" key="1">
    <citation type="journal article" date="2016" name="Environ. Microbiol.">
        <title>Genomic resolution of a cold subsurface aquifer community provides metabolic insights for novel microbes adapted to high CO concentrations.</title>
        <authorList>
            <person name="Probst A.J."/>
            <person name="Castelle C.J."/>
            <person name="Singh A."/>
            <person name="Brown C.T."/>
            <person name="Anantharaman K."/>
            <person name="Sharon I."/>
            <person name="Hug L.A."/>
            <person name="Burstein D."/>
            <person name="Emerson J.B."/>
            <person name="Thomas B.C."/>
            <person name="Banfield J.F."/>
        </authorList>
    </citation>
    <scope>NUCLEOTIDE SEQUENCE [LARGE SCALE GENOMIC DNA]</scope>
    <source>
        <strain evidence="1">CG2_30_54_11</strain>
    </source>
</reference>
<evidence type="ECO:0000313" key="2">
    <source>
        <dbReference type="Proteomes" id="UP000183245"/>
    </source>
</evidence>
<accession>A0A1J5J215</accession>
<evidence type="ECO:0000313" key="1">
    <source>
        <dbReference type="EMBL" id="OIP99463.1"/>
    </source>
</evidence>
<organism evidence="1 2">
    <name type="scientific">Candidatus Wirthbacteria bacterium CG2_30_54_11</name>
    <dbReference type="NCBI Taxonomy" id="1817892"/>
    <lineage>
        <taxon>Bacteria</taxon>
        <taxon>Candidatus Wirthbacteria</taxon>
    </lineage>
</organism>